<name>A0A8K0X1C3_9PEZI</name>
<feature type="compositionally biased region" description="Low complexity" evidence="7">
    <location>
        <begin position="501"/>
        <end position="511"/>
    </location>
</feature>
<dbReference type="Pfam" id="PF21902">
    <property type="entry name" value="PTM1-like_N"/>
    <property type="match status" value="1"/>
</dbReference>
<evidence type="ECO:0000256" key="2">
    <source>
        <dbReference type="ARBA" id="ARBA00007883"/>
    </source>
</evidence>
<feature type="compositionally biased region" description="Acidic residues" evidence="7">
    <location>
        <begin position="464"/>
        <end position="473"/>
    </location>
</feature>
<evidence type="ECO:0000256" key="1">
    <source>
        <dbReference type="ARBA" id="ARBA00004141"/>
    </source>
</evidence>
<feature type="transmembrane region" description="Helical" evidence="8">
    <location>
        <begin position="328"/>
        <end position="352"/>
    </location>
</feature>
<feature type="transmembrane region" description="Helical" evidence="8">
    <location>
        <begin position="413"/>
        <end position="434"/>
    </location>
</feature>
<dbReference type="AlphaFoldDB" id="A0A8K0X1C3"/>
<keyword evidence="6 8" id="KW-0472">Membrane</keyword>
<feature type="chain" id="PRO_5035449643" evidence="9">
    <location>
        <begin position="26"/>
        <end position="552"/>
    </location>
</feature>
<dbReference type="EMBL" id="JAGPXD010000005">
    <property type="protein sequence ID" value="KAH7354081.1"/>
    <property type="molecule type" value="Genomic_DNA"/>
</dbReference>
<comment type="subcellular location">
    <subcellularLocation>
        <location evidence="1">Membrane</location>
        <topology evidence="1">Multi-pass membrane protein</topology>
    </subcellularLocation>
</comment>
<dbReference type="GO" id="GO:0042147">
    <property type="term" value="P:retrograde transport, endosome to Golgi"/>
    <property type="evidence" value="ECO:0007669"/>
    <property type="project" value="TreeGrafter"/>
</dbReference>
<feature type="transmembrane region" description="Helical" evidence="8">
    <location>
        <begin position="297"/>
        <end position="316"/>
    </location>
</feature>
<evidence type="ECO:0000259" key="11">
    <source>
        <dbReference type="Pfam" id="PF21902"/>
    </source>
</evidence>
<feature type="transmembrane region" description="Helical" evidence="8">
    <location>
        <begin position="373"/>
        <end position="393"/>
    </location>
</feature>
<accession>A0A8K0X1C3</accession>
<keyword evidence="4 9" id="KW-0732">Signal</keyword>
<dbReference type="PANTHER" id="PTHR21229">
    <property type="entry name" value="LUNG SEVEN TRANSMEMBRANE RECEPTOR"/>
    <property type="match status" value="1"/>
</dbReference>
<feature type="transmembrane region" description="Helical" evidence="8">
    <location>
        <begin position="193"/>
        <end position="213"/>
    </location>
</feature>
<evidence type="ECO:0000313" key="12">
    <source>
        <dbReference type="EMBL" id="KAH7354081.1"/>
    </source>
</evidence>
<dbReference type="GO" id="GO:0016020">
    <property type="term" value="C:membrane"/>
    <property type="evidence" value="ECO:0007669"/>
    <property type="project" value="UniProtKB-SubCell"/>
</dbReference>
<evidence type="ECO:0000256" key="5">
    <source>
        <dbReference type="ARBA" id="ARBA00022989"/>
    </source>
</evidence>
<sequence length="552" mass="62353">MTVRYTMKSLLSALLLGASLLGADALEVKMDQSEDNRQRCAGMYSRTAWGGPVDPYINVMFPPKQVPDGQDPAVSVVIFEWKDEDLIGIREKPDSVQKIGICEDKWVKKGYCNETNIGEYILAEGATSKSKNLIETYAVHLKEPGKPTKYMITQTGYYCVLTDRFSASEYEAVVEFRNAYGELPATQIPKLPFYGGITILYALVAVFWGFLYYQHRQDILPVQNYITAILIFLVVEMLMTWGFYDYLNRNGANIGSKVFLVIVAILNAFRNSFSFFLLLIVCMGYGVVKHTLGQTMVWVRWLAIAHFVFGLVYAITSLVITPDQAGPFVLLIVLPLAGTLTAFYVWTLNSLNLTLKDLRERKQSAKELMYRKLWWCILVSIFVIFGFFFFNSFSFASVNDPDYVPFHWKSRWFVLDGWLNLVYFADVAWIAYVWRPTANNRRFAMSDELAQDDDGTFTMGDIGAPDDSDDEEEAIGKKPSQQPPLPLVAQLTNAGGSAANQQQPSQTTQQSGRRPLPRESLDGETIFAVGEDGDRFSDDSDEENQKLVKGNK</sequence>
<dbReference type="GO" id="GO:0005829">
    <property type="term" value="C:cytosol"/>
    <property type="evidence" value="ECO:0007669"/>
    <property type="project" value="GOC"/>
</dbReference>
<evidence type="ECO:0000259" key="10">
    <source>
        <dbReference type="Pfam" id="PF06814"/>
    </source>
</evidence>
<feature type="domain" description="GOST seven transmembrane" evidence="10">
    <location>
        <begin position="189"/>
        <end position="441"/>
    </location>
</feature>
<keyword evidence="5 8" id="KW-1133">Transmembrane helix</keyword>
<feature type="domain" description="PTM1-like N-terminal" evidence="11">
    <location>
        <begin position="36"/>
        <end position="178"/>
    </location>
</feature>
<dbReference type="InterPro" id="IPR053938">
    <property type="entry name" value="PTM1-like_N"/>
</dbReference>
<protein>
    <submittedName>
        <fullName evidence="12">Lung seven transmembrane receptor-domain-containing protein</fullName>
    </submittedName>
</protein>
<gene>
    <name evidence="12" type="ORF">B0T11DRAFT_288009</name>
</gene>
<evidence type="ECO:0000256" key="3">
    <source>
        <dbReference type="ARBA" id="ARBA00022692"/>
    </source>
</evidence>
<organism evidence="12 13">
    <name type="scientific">Plectosphaerella cucumerina</name>
    <dbReference type="NCBI Taxonomy" id="40658"/>
    <lineage>
        <taxon>Eukaryota</taxon>
        <taxon>Fungi</taxon>
        <taxon>Dikarya</taxon>
        <taxon>Ascomycota</taxon>
        <taxon>Pezizomycotina</taxon>
        <taxon>Sordariomycetes</taxon>
        <taxon>Hypocreomycetidae</taxon>
        <taxon>Glomerellales</taxon>
        <taxon>Plectosphaerellaceae</taxon>
        <taxon>Plectosphaerella</taxon>
    </lineage>
</organism>
<evidence type="ECO:0000313" key="13">
    <source>
        <dbReference type="Proteomes" id="UP000813385"/>
    </source>
</evidence>
<dbReference type="Proteomes" id="UP000813385">
    <property type="component" value="Unassembled WGS sequence"/>
</dbReference>
<feature type="transmembrane region" description="Helical" evidence="8">
    <location>
        <begin position="259"/>
        <end position="285"/>
    </location>
</feature>
<feature type="signal peptide" evidence="9">
    <location>
        <begin position="1"/>
        <end position="25"/>
    </location>
</feature>
<keyword evidence="13" id="KW-1185">Reference proteome</keyword>
<comment type="similarity">
    <text evidence="2">Belongs to the LU7TM family.</text>
</comment>
<reference evidence="12" key="1">
    <citation type="journal article" date="2021" name="Nat. Commun.">
        <title>Genetic determinants of endophytism in the Arabidopsis root mycobiome.</title>
        <authorList>
            <person name="Mesny F."/>
            <person name="Miyauchi S."/>
            <person name="Thiergart T."/>
            <person name="Pickel B."/>
            <person name="Atanasova L."/>
            <person name="Karlsson M."/>
            <person name="Huettel B."/>
            <person name="Barry K.W."/>
            <person name="Haridas S."/>
            <person name="Chen C."/>
            <person name="Bauer D."/>
            <person name="Andreopoulos W."/>
            <person name="Pangilinan J."/>
            <person name="LaButti K."/>
            <person name="Riley R."/>
            <person name="Lipzen A."/>
            <person name="Clum A."/>
            <person name="Drula E."/>
            <person name="Henrissat B."/>
            <person name="Kohler A."/>
            <person name="Grigoriev I.V."/>
            <person name="Martin F.M."/>
            <person name="Hacquard S."/>
        </authorList>
    </citation>
    <scope>NUCLEOTIDE SEQUENCE</scope>
    <source>
        <strain evidence="12">MPI-CAGE-AT-0016</strain>
    </source>
</reference>
<dbReference type="OrthoDB" id="19932at2759"/>
<evidence type="ECO:0000256" key="9">
    <source>
        <dbReference type="SAM" id="SignalP"/>
    </source>
</evidence>
<keyword evidence="12" id="KW-0675">Receptor</keyword>
<evidence type="ECO:0000256" key="7">
    <source>
        <dbReference type="SAM" id="MobiDB-lite"/>
    </source>
</evidence>
<dbReference type="InterPro" id="IPR009637">
    <property type="entry name" value="GPR107/GPR108-like"/>
</dbReference>
<feature type="region of interest" description="Disordered" evidence="7">
    <location>
        <begin position="454"/>
        <end position="552"/>
    </location>
</feature>
<dbReference type="InterPro" id="IPR053937">
    <property type="entry name" value="GOST_TM"/>
</dbReference>
<keyword evidence="3 8" id="KW-0812">Transmembrane</keyword>
<evidence type="ECO:0000256" key="4">
    <source>
        <dbReference type="ARBA" id="ARBA00022729"/>
    </source>
</evidence>
<evidence type="ECO:0000256" key="8">
    <source>
        <dbReference type="SAM" id="Phobius"/>
    </source>
</evidence>
<feature type="compositionally biased region" description="Polar residues" evidence="7">
    <location>
        <begin position="490"/>
        <end position="500"/>
    </location>
</feature>
<dbReference type="PANTHER" id="PTHR21229:SF1">
    <property type="entry name" value="GH17801P"/>
    <property type="match status" value="1"/>
</dbReference>
<evidence type="ECO:0000256" key="6">
    <source>
        <dbReference type="ARBA" id="ARBA00023136"/>
    </source>
</evidence>
<feature type="transmembrane region" description="Helical" evidence="8">
    <location>
        <begin position="225"/>
        <end position="244"/>
    </location>
</feature>
<dbReference type="Pfam" id="PF06814">
    <property type="entry name" value="GOST_TM"/>
    <property type="match status" value="1"/>
</dbReference>
<comment type="caution">
    <text evidence="12">The sequence shown here is derived from an EMBL/GenBank/DDBJ whole genome shotgun (WGS) entry which is preliminary data.</text>
</comment>
<feature type="compositionally biased region" description="Basic and acidic residues" evidence="7">
    <location>
        <begin position="532"/>
        <end position="546"/>
    </location>
</feature>
<dbReference type="GO" id="GO:0005794">
    <property type="term" value="C:Golgi apparatus"/>
    <property type="evidence" value="ECO:0007669"/>
    <property type="project" value="TreeGrafter"/>
</dbReference>
<proteinExistence type="inferred from homology"/>